<dbReference type="InterPro" id="IPR050660">
    <property type="entry name" value="NEK_Ser/Thr_kinase"/>
</dbReference>
<feature type="compositionally biased region" description="Gly residues" evidence="8">
    <location>
        <begin position="455"/>
        <end position="490"/>
    </location>
</feature>
<dbReference type="Proteomes" id="UP000598297">
    <property type="component" value="Unassembled WGS sequence"/>
</dbReference>
<feature type="compositionally biased region" description="Basic and acidic residues" evidence="8">
    <location>
        <begin position="426"/>
        <end position="451"/>
    </location>
</feature>
<dbReference type="SMART" id="SM00220">
    <property type="entry name" value="S_TKc"/>
    <property type="match status" value="1"/>
</dbReference>
<keyword evidence="4 7" id="KW-0547">Nucleotide-binding</keyword>
<evidence type="ECO:0000259" key="9">
    <source>
        <dbReference type="PROSITE" id="PS50011"/>
    </source>
</evidence>
<dbReference type="RefSeq" id="WP_161699258.1">
    <property type="nucleotide sequence ID" value="NZ_JAAAHS010000139.1"/>
</dbReference>
<dbReference type="InterPro" id="IPR008271">
    <property type="entry name" value="Ser/Thr_kinase_AS"/>
</dbReference>
<evidence type="ECO:0000256" key="7">
    <source>
        <dbReference type="PROSITE-ProRule" id="PRU10141"/>
    </source>
</evidence>
<feature type="domain" description="Protein kinase" evidence="9">
    <location>
        <begin position="31"/>
        <end position="287"/>
    </location>
</feature>
<evidence type="ECO:0000256" key="2">
    <source>
        <dbReference type="ARBA" id="ARBA00012513"/>
    </source>
</evidence>
<dbReference type="PROSITE" id="PS00107">
    <property type="entry name" value="PROTEIN_KINASE_ATP"/>
    <property type="match status" value="1"/>
</dbReference>
<dbReference type="SUPFAM" id="SSF56112">
    <property type="entry name" value="Protein kinase-like (PK-like)"/>
    <property type="match status" value="1"/>
</dbReference>
<dbReference type="PROSITE" id="PS00108">
    <property type="entry name" value="PROTEIN_KINASE_ST"/>
    <property type="match status" value="1"/>
</dbReference>
<keyword evidence="6 7" id="KW-0067">ATP-binding</keyword>
<dbReference type="PROSITE" id="PS50011">
    <property type="entry name" value="PROTEIN_KINASE_DOM"/>
    <property type="match status" value="1"/>
</dbReference>
<dbReference type="PANTHER" id="PTHR43671:SF13">
    <property type="entry name" value="SERINE_THREONINE-PROTEIN KINASE NEK2"/>
    <property type="match status" value="1"/>
</dbReference>
<dbReference type="AlphaFoldDB" id="A0A964US27"/>
<dbReference type="InterPro" id="IPR000719">
    <property type="entry name" value="Prot_kinase_dom"/>
</dbReference>
<dbReference type="GO" id="GO:0005524">
    <property type="term" value="F:ATP binding"/>
    <property type="evidence" value="ECO:0007669"/>
    <property type="project" value="UniProtKB-UniRule"/>
</dbReference>
<keyword evidence="5 10" id="KW-0418">Kinase</keyword>
<gene>
    <name evidence="10" type="ORF">GUY60_18630</name>
</gene>
<dbReference type="OrthoDB" id="9801841at2"/>
<evidence type="ECO:0000256" key="1">
    <source>
        <dbReference type="ARBA" id="ARBA00010886"/>
    </source>
</evidence>
<comment type="similarity">
    <text evidence="1">Belongs to the protein kinase superfamily. NEK Ser/Thr protein kinase family. NIMA subfamily.</text>
</comment>
<feature type="region of interest" description="Disordered" evidence="8">
    <location>
        <begin position="321"/>
        <end position="364"/>
    </location>
</feature>
<name>A0A964US27_9ACTN</name>
<organism evidence="10 11">
    <name type="scientific">Streptomyces boluensis</name>
    <dbReference type="NCBI Taxonomy" id="1775135"/>
    <lineage>
        <taxon>Bacteria</taxon>
        <taxon>Bacillati</taxon>
        <taxon>Actinomycetota</taxon>
        <taxon>Actinomycetes</taxon>
        <taxon>Kitasatosporales</taxon>
        <taxon>Streptomycetaceae</taxon>
        <taxon>Streptomyces</taxon>
    </lineage>
</organism>
<evidence type="ECO:0000256" key="5">
    <source>
        <dbReference type="ARBA" id="ARBA00022777"/>
    </source>
</evidence>
<dbReference type="Gene3D" id="1.10.510.10">
    <property type="entry name" value="Transferase(Phosphotransferase) domain 1"/>
    <property type="match status" value="1"/>
</dbReference>
<sequence>MTSATGGDSDDNVEGGIKPLTAADPDRIGPYLLLGRLGAGGMGRVYLARSESGRTAAVKVVHEEHVADSQFRARFRREIGAARKVDKRYTAPVLDADPDAALPWVATGYVPGLSLEQVVRGHGPLPAEAVHALADGLLRALRDIHGAGIVHRDLKPSNVMLTVDGPRVIDFGIARAVQTSAESMLTSTGMVIGSPGFMAPEQVLGESTGPKCDVFALGCLLGYAATGQLPFGHGASNQHAVMYRIVEGEPELDGLRDDKLRALALRCLAKGVDERPDVDELLADPERLAALPPGGVHLPGAVVTHLAQQAARFLDAEAVTPVREEAPAPAVAPTDAPTDRDTAKLGPAAGAAATVGTDTPQKPARRRRGWVLALSVAAVLALSGGTIVLLEPFGGKGREDAAPPGGGGASSAGPDSPSSPSGSPSEKGKEKKKDEDGKDDGKGKDGSDGKDGASGADGGGAGDADGGTDASGGGSSGDGSAAGDGSGSGDSSGDDSGPSGGGSGDSGSSGGGSGAVPSYFVDSWRYADQYNVGQPGTVTISGGGAVRLVMNTNGMACTYAAKVTSTANEGSRINVGTQTLTAGTPGPCYETKDPSYFTISGSGIRYVPGPSHGDGYLYKRS</sequence>
<accession>A0A964US27</accession>
<dbReference type="Pfam" id="PF00069">
    <property type="entry name" value="Pkinase"/>
    <property type="match status" value="1"/>
</dbReference>
<dbReference type="PANTHER" id="PTHR43671">
    <property type="entry name" value="SERINE/THREONINE-PROTEIN KINASE NEK"/>
    <property type="match status" value="1"/>
</dbReference>
<protein>
    <recommendedName>
        <fullName evidence="2">non-specific serine/threonine protein kinase</fullName>
        <ecNumber evidence="2">2.7.11.1</ecNumber>
    </recommendedName>
</protein>
<evidence type="ECO:0000256" key="3">
    <source>
        <dbReference type="ARBA" id="ARBA00022679"/>
    </source>
</evidence>
<feature type="region of interest" description="Disordered" evidence="8">
    <location>
        <begin position="1"/>
        <end position="21"/>
    </location>
</feature>
<feature type="binding site" evidence="7">
    <location>
        <position position="59"/>
    </location>
    <ligand>
        <name>ATP</name>
        <dbReference type="ChEBI" id="CHEBI:30616"/>
    </ligand>
</feature>
<dbReference type="EMBL" id="JAAAHS010000139">
    <property type="protein sequence ID" value="NBE53401.1"/>
    <property type="molecule type" value="Genomic_DNA"/>
</dbReference>
<feature type="compositionally biased region" description="Gly residues" evidence="8">
    <location>
        <begin position="498"/>
        <end position="514"/>
    </location>
</feature>
<dbReference type="Gene3D" id="3.30.200.20">
    <property type="entry name" value="Phosphorylase Kinase, domain 1"/>
    <property type="match status" value="1"/>
</dbReference>
<comment type="caution">
    <text evidence="10">The sequence shown here is derived from an EMBL/GenBank/DDBJ whole genome shotgun (WGS) entry which is preliminary data.</text>
</comment>
<dbReference type="InterPro" id="IPR017441">
    <property type="entry name" value="Protein_kinase_ATP_BS"/>
</dbReference>
<feature type="compositionally biased region" description="Low complexity" evidence="8">
    <location>
        <begin position="411"/>
        <end position="425"/>
    </location>
</feature>
<keyword evidence="11" id="KW-1185">Reference proteome</keyword>
<evidence type="ECO:0000256" key="6">
    <source>
        <dbReference type="ARBA" id="ARBA00022840"/>
    </source>
</evidence>
<feature type="region of interest" description="Disordered" evidence="8">
    <location>
        <begin position="398"/>
        <end position="514"/>
    </location>
</feature>
<keyword evidence="3" id="KW-0808">Transferase</keyword>
<feature type="compositionally biased region" description="Low complexity" evidence="8">
    <location>
        <begin position="344"/>
        <end position="359"/>
    </location>
</feature>
<proteinExistence type="inferred from homology"/>
<feature type="compositionally biased region" description="Low complexity" evidence="8">
    <location>
        <begin position="321"/>
        <end position="336"/>
    </location>
</feature>
<dbReference type="EC" id="2.7.11.1" evidence="2"/>
<dbReference type="CDD" id="cd14014">
    <property type="entry name" value="STKc_PknB_like"/>
    <property type="match status" value="1"/>
</dbReference>
<evidence type="ECO:0000256" key="4">
    <source>
        <dbReference type="ARBA" id="ARBA00022741"/>
    </source>
</evidence>
<dbReference type="GO" id="GO:0004674">
    <property type="term" value="F:protein serine/threonine kinase activity"/>
    <property type="evidence" value="ECO:0007669"/>
    <property type="project" value="UniProtKB-EC"/>
</dbReference>
<evidence type="ECO:0000256" key="8">
    <source>
        <dbReference type="SAM" id="MobiDB-lite"/>
    </source>
</evidence>
<reference evidence="10" key="1">
    <citation type="submission" date="2020-01" db="EMBL/GenBank/DDBJ databases">
        <title>Whole-genome analyses of novel actinobacteria.</title>
        <authorList>
            <person name="Sahin N."/>
        </authorList>
    </citation>
    <scope>NUCLEOTIDE SEQUENCE</scope>
    <source>
        <strain evidence="10">YC537</strain>
    </source>
</reference>
<evidence type="ECO:0000313" key="11">
    <source>
        <dbReference type="Proteomes" id="UP000598297"/>
    </source>
</evidence>
<evidence type="ECO:0000313" key="10">
    <source>
        <dbReference type="EMBL" id="NBE53401.1"/>
    </source>
</evidence>
<dbReference type="InterPro" id="IPR011009">
    <property type="entry name" value="Kinase-like_dom_sf"/>
</dbReference>